<name>A0ABD5U1T4_9EURY</name>
<organism evidence="2 3">
    <name type="scientific">Halopelagius fulvigenes</name>
    <dbReference type="NCBI Taxonomy" id="1198324"/>
    <lineage>
        <taxon>Archaea</taxon>
        <taxon>Methanobacteriati</taxon>
        <taxon>Methanobacteriota</taxon>
        <taxon>Stenosarchaea group</taxon>
        <taxon>Halobacteria</taxon>
        <taxon>Halobacteriales</taxon>
        <taxon>Haloferacaceae</taxon>
    </lineage>
</organism>
<accession>A0ABD5U1T4</accession>
<dbReference type="AlphaFoldDB" id="A0ABD5U1T4"/>
<comment type="caution">
    <text evidence="2">The sequence shown here is derived from an EMBL/GenBank/DDBJ whole genome shotgun (WGS) entry which is preliminary data.</text>
</comment>
<keyword evidence="1" id="KW-0472">Membrane</keyword>
<dbReference type="RefSeq" id="WP_379696120.1">
    <property type="nucleotide sequence ID" value="NZ_JBHSXH010000015.1"/>
</dbReference>
<feature type="transmembrane region" description="Helical" evidence="1">
    <location>
        <begin position="35"/>
        <end position="52"/>
    </location>
</feature>
<evidence type="ECO:0000313" key="3">
    <source>
        <dbReference type="Proteomes" id="UP001596408"/>
    </source>
</evidence>
<sequence>MSDQTEAEGESTLRNLVDAIVVLAPFIAYEYFGTSFESAVLALLAMIAFQMLREPPT</sequence>
<dbReference type="Proteomes" id="UP001596408">
    <property type="component" value="Unassembled WGS sequence"/>
</dbReference>
<gene>
    <name evidence="2" type="ORF">ACFQEV_11820</name>
</gene>
<protein>
    <submittedName>
        <fullName evidence="2">Uncharacterized protein</fullName>
    </submittedName>
</protein>
<keyword evidence="1" id="KW-0812">Transmembrane</keyword>
<evidence type="ECO:0000313" key="2">
    <source>
        <dbReference type="EMBL" id="MFC6825672.1"/>
    </source>
</evidence>
<keyword evidence="3" id="KW-1185">Reference proteome</keyword>
<evidence type="ECO:0000256" key="1">
    <source>
        <dbReference type="SAM" id="Phobius"/>
    </source>
</evidence>
<dbReference type="EMBL" id="JBHSXH010000015">
    <property type="protein sequence ID" value="MFC6825672.1"/>
    <property type="molecule type" value="Genomic_DNA"/>
</dbReference>
<reference evidence="2 3" key="1">
    <citation type="journal article" date="2019" name="Int. J. Syst. Evol. Microbiol.">
        <title>The Global Catalogue of Microorganisms (GCM) 10K type strain sequencing project: providing services to taxonomists for standard genome sequencing and annotation.</title>
        <authorList>
            <consortium name="The Broad Institute Genomics Platform"/>
            <consortium name="The Broad Institute Genome Sequencing Center for Infectious Disease"/>
            <person name="Wu L."/>
            <person name="Ma J."/>
        </authorList>
    </citation>
    <scope>NUCLEOTIDE SEQUENCE [LARGE SCALE GENOMIC DNA]</scope>
    <source>
        <strain evidence="2 3">YIM 94188</strain>
    </source>
</reference>
<proteinExistence type="predicted"/>
<keyword evidence="1" id="KW-1133">Transmembrane helix</keyword>